<gene>
    <name evidence="1" type="ORF">Pmar_PMAR006443</name>
</gene>
<evidence type="ECO:0000313" key="2">
    <source>
        <dbReference type="Proteomes" id="UP000007800"/>
    </source>
</evidence>
<dbReference type="EMBL" id="GG671513">
    <property type="protein sequence ID" value="EER18819.1"/>
    <property type="molecule type" value="Genomic_DNA"/>
</dbReference>
<reference evidence="1 2" key="1">
    <citation type="submission" date="2008-07" db="EMBL/GenBank/DDBJ databases">
        <authorList>
            <person name="El-Sayed N."/>
            <person name="Caler E."/>
            <person name="Inman J."/>
            <person name="Amedeo P."/>
            <person name="Hass B."/>
            <person name="Wortman J."/>
        </authorList>
    </citation>
    <scope>NUCLEOTIDE SEQUENCE [LARGE SCALE GENOMIC DNA]</scope>
    <source>
        <strain evidence="2">ATCC 50983 / TXsc</strain>
    </source>
</reference>
<feature type="non-terminal residue" evidence="1">
    <location>
        <position position="1"/>
    </location>
</feature>
<dbReference type="RefSeq" id="XP_002787023.1">
    <property type="nucleotide sequence ID" value="XM_002786977.1"/>
</dbReference>
<dbReference type="Proteomes" id="UP000007800">
    <property type="component" value="Unassembled WGS sequence"/>
</dbReference>
<dbReference type="InParanoid" id="C5K9P7"/>
<name>C5K9P7_PERM5</name>
<feature type="non-terminal residue" evidence="1">
    <location>
        <position position="51"/>
    </location>
</feature>
<evidence type="ECO:0000313" key="1">
    <source>
        <dbReference type="EMBL" id="EER18819.1"/>
    </source>
</evidence>
<protein>
    <submittedName>
        <fullName evidence="1">Uncharacterized protein</fullName>
    </submittedName>
</protein>
<organism evidence="2">
    <name type="scientific">Perkinsus marinus (strain ATCC 50983 / TXsc)</name>
    <dbReference type="NCBI Taxonomy" id="423536"/>
    <lineage>
        <taxon>Eukaryota</taxon>
        <taxon>Sar</taxon>
        <taxon>Alveolata</taxon>
        <taxon>Perkinsozoa</taxon>
        <taxon>Perkinsea</taxon>
        <taxon>Perkinsida</taxon>
        <taxon>Perkinsidae</taxon>
        <taxon>Perkinsus</taxon>
    </lineage>
</organism>
<dbReference type="AlphaFoldDB" id="C5K9P7"/>
<dbReference type="OrthoDB" id="433672at2759"/>
<keyword evidence="2" id="KW-1185">Reference proteome</keyword>
<sequence length="51" mass="5526">PDGIIEIAEVLQNKLSDLLNEPSCFTLLEAVADVLPTGVHVDQFVDAVIYT</sequence>
<proteinExistence type="predicted"/>
<dbReference type="GeneID" id="9049138"/>
<accession>C5K9P7</accession>